<dbReference type="GO" id="GO:0006355">
    <property type="term" value="P:regulation of DNA-templated transcription"/>
    <property type="evidence" value="ECO:0007669"/>
    <property type="project" value="InterPro"/>
</dbReference>
<dbReference type="Gene3D" id="3.30.565.10">
    <property type="entry name" value="Histidine kinase-like ATPase, C-terminal domain"/>
    <property type="match status" value="1"/>
</dbReference>
<dbReference type="InterPro" id="IPR004358">
    <property type="entry name" value="Sig_transdc_His_kin-like_C"/>
</dbReference>
<feature type="transmembrane region" description="Helical" evidence="7">
    <location>
        <begin position="12"/>
        <end position="32"/>
    </location>
</feature>
<dbReference type="GO" id="GO:0000155">
    <property type="term" value="F:phosphorelay sensor kinase activity"/>
    <property type="evidence" value="ECO:0007669"/>
    <property type="project" value="InterPro"/>
</dbReference>
<reference evidence="10" key="1">
    <citation type="submission" date="2018-06" db="EMBL/GenBank/DDBJ databases">
        <authorList>
            <person name="Zhirakovskaya E."/>
        </authorList>
    </citation>
    <scope>NUCLEOTIDE SEQUENCE</scope>
</reference>
<keyword evidence="4" id="KW-0418">Kinase</keyword>
<dbReference type="Gene3D" id="1.10.287.130">
    <property type="match status" value="1"/>
</dbReference>
<dbReference type="PANTHER" id="PTHR43065:SF10">
    <property type="entry name" value="PEROXIDE STRESS-ACTIVATED HISTIDINE KINASE MAK3"/>
    <property type="match status" value="1"/>
</dbReference>
<dbReference type="SUPFAM" id="SSF55874">
    <property type="entry name" value="ATPase domain of HSP90 chaperone/DNA topoisomerase II/histidine kinase"/>
    <property type="match status" value="1"/>
</dbReference>
<dbReference type="EMBL" id="UOGE01000102">
    <property type="protein sequence ID" value="VAX25170.1"/>
    <property type="molecule type" value="Genomic_DNA"/>
</dbReference>
<protein>
    <submittedName>
        <fullName evidence="10">Two-component sensor PilS</fullName>
    </submittedName>
</protein>
<keyword evidence="2" id="KW-0808">Transferase</keyword>
<dbReference type="SMART" id="SM00091">
    <property type="entry name" value="PAS"/>
    <property type="match status" value="1"/>
</dbReference>
<evidence type="ECO:0000313" key="10">
    <source>
        <dbReference type="EMBL" id="VAX25170.1"/>
    </source>
</evidence>
<name>A0A3B1CR58_9ZZZZ</name>
<keyword evidence="7" id="KW-1133">Transmembrane helix</keyword>
<dbReference type="SUPFAM" id="SSF47384">
    <property type="entry name" value="Homodimeric domain of signal transducing histidine kinase"/>
    <property type="match status" value="1"/>
</dbReference>
<evidence type="ECO:0000256" key="7">
    <source>
        <dbReference type="SAM" id="Phobius"/>
    </source>
</evidence>
<feature type="transmembrane region" description="Helical" evidence="7">
    <location>
        <begin position="116"/>
        <end position="136"/>
    </location>
</feature>
<dbReference type="InterPro" id="IPR036097">
    <property type="entry name" value="HisK_dim/P_sf"/>
</dbReference>
<accession>A0A3B1CR58</accession>
<gene>
    <name evidence="10" type="ORF">MNBD_NITROSPINAE02-2047</name>
</gene>
<dbReference type="AlphaFoldDB" id="A0A3B1CR58"/>
<dbReference type="Pfam" id="PF02518">
    <property type="entry name" value="HATPase_c"/>
    <property type="match status" value="1"/>
</dbReference>
<keyword evidence="7" id="KW-0472">Membrane</keyword>
<keyword evidence="1" id="KW-0597">Phosphoprotein</keyword>
<evidence type="ECO:0000259" key="9">
    <source>
        <dbReference type="PROSITE" id="PS50112"/>
    </source>
</evidence>
<evidence type="ECO:0000256" key="2">
    <source>
        <dbReference type="ARBA" id="ARBA00022679"/>
    </source>
</evidence>
<dbReference type="InterPro" id="IPR013767">
    <property type="entry name" value="PAS_fold"/>
</dbReference>
<evidence type="ECO:0000256" key="5">
    <source>
        <dbReference type="ARBA" id="ARBA00022840"/>
    </source>
</evidence>
<dbReference type="PROSITE" id="PS50109">
    <property type="entry name" value="HIS_KIN"/>
    <property type="match status" value="1"/>
</dbReference>
<keyword evidence="3" id="KW-0547">Nucleotide-binding</keyword>
<dbReference type="InterPro" id="IPR036890">
    <property type="entry name" value="HATPase_C_sf"/>
</dbReference>
<dbReference type="InterPro" id="IPR003594">
    <property type="entry name" value="HATPase_dom"/>
</dbReference>
<evidence type="ECO:0000256" key="4">
    <source>
        <dbReference type="ARBA" id="ARBA00022777"/>
    </source>
</evidence>
<dbReference type="PROSITE" id="PS50112">
    <property type="entry name" value="PAS"/>
    <property type="match status" value="1"/>
</dbReference>
<dbReference type="GO" id="GO:0005524">
    <property type="term" value="F:ATP binding"/>
    <property type="evidence" value="ECO:0007669"/>
    <property type="project" value="UniProtKB-KW"/>
</dbReference>
<dbReference type="Pfam" id="PF00512">
    <property type="entry name" value="HisKA"/>
    <property type="match status" value="1"/>
</dbReference>
<dbReference type="Pfam" id="PF25323">
    <property type="entry name" value="6TM_PilS"/>
    <property type="match status" value="1"/>
</dbReference>
<dbReference type="Pfam" id="PF00989">
    <property type="entry name" value="PAS"/>
    <property type="match status" value="1"/>
</dbReference>
<proteinExistence type="predicted"/>
<organism evidence="10">
    <name type="scientific">hydrothermal vent metagenome</name>
    <dbReference type="NCBI Taxonomy" id="652676"/>
    <lineage>
        <taxon>unclassified sequences</taxon>
        <taxon>metagenomes</taxon>
        <taxon>ecological metagenomes</taxon>
    </lineage>
</organism>
<dbReference type="InterPro" id="IPR035965">
    <property type="entry name" value="PAS-like_dom_sf"/>
</dbReference>
<evidence type="ECO:0000259" key="8">
    <source>
        <dbReference type="PROSITE" id="PS50109"/>
    </source>
</evidence>
<dbReference type="SUPFAM" id="SSF55785">
    <property type="entry name" value="PYP-like sensor domain (PAS domain)"/>
    <property type="match status" value="1"/>
</dbReference>
<dbReference type="InterPro" id="IPR005467">
    <property type="entry name" value="His_kinase_dom"/>
</dbReference>
<dbReference type="InterPro" id="IPR000014">
    <property type="entry name" value="PAS"/>
</dbReference>
<dbReference type="CDD" id="cd00082">
    <property type="entry name" value="HisKA"/>
    <property type="match status" value="1"/>
</dbReference>
<dbReference type="SMART" id="SM00387">
    <property type="entry name" value="HATPase_c"/>
    <property type="match status" value="1"/>
</dbReference>
<feature type="domain" description="PAS" evidence="9">
    <location>
        <begin position="199"/>
        <end position="241"/>
    </location>
</feature>
<evidence type="ECO:0000256" key="6">
    <source>
        <dbReference type="ARBA" id="ARBA00023012"/>
    </source>
</evidence>
<feature type="transmembrane region" description="Helical" evidence="7">
    <location>
        <begin position="38"/>
        <end position="60"/>
    </location>
</feature>
<dbReference type="NCBIfam" id="TIGR00229">
    <property type="entry name" value="sensory_box"/>
    <property type="match status" value="1"/>
</dbReference>
<dbReference type="Gene3D" id="3.30.450.20">
    <property type="entry name" value="PAS domain"/>
    <property type="match status" value="1"/>
</dbReference>
<feature type="transmembrane region" description="Helical" evidence="7">
    <location>
        <begin position="156"/>
        <end position="182"/>
    </location>
</feature>
<dbReference type="PANTHER" id="PTHR43065">
    <property type="entry name" value="SENSOR HISTIDINE KINASE"/>
    <property type="match status" value="1"/>
</dbReference>
<sequence length="569" mass="63307">MRSPKYNHVRTLLAARLAVVSFFMGLVVFVHAKYETLGGSILVLYPVTAAYALSIIYALALRRVTNLRLFVHIQLGFDLLLVSSIIFFTGGVNSPFWFMYILVIFAAPFLLGQSSIYIIASAASACYGLLLNLEYYELILPYNIFTPTYDPEVGGFILMKAVINIAVFYLVALLSASFDIILKSKERQLEKTSEDFTLLKAFHENVLENMGAGVIAIDLRGKILTHNLAVESILGLNANEIDRKEISGVVRLERLNRIFEMLGDFRESSPQFNWMYEKNDGQKIALTMIANKYEVEGRILGAIMALHDVTNIKAMEKQVAETERMASLGRVAAGIAHEIRNPLASLSGSIQMLSADLQQDRHEDDLKLMDIVMRETNRLNKIITQFLGYASPSKTNFSKADVSDILTETLTLLKANPAYSDKIVFKDEIDTGLEASIDHDQIRQVVWNLCVNAINAIEGNGALTIAARRESLAPDKRSTLNPKALTDGKTAKDYILLIISDTGRGIDPDDMDKIFEPFFTTRHEGVGLGLSTAYKIVENHSGVITATSRPGEGTSFEVWLPVEQDMERV</sequence>
<dbReference type="PRINTS" id="PR00344">
    <property type="entry name" value="BCTRLSENSOR"/>
</dbReference>
<dbReference type="SMART" id="SM00388">
    <property type="entry name" value="HisKA"/>
    <property type="match status" value="1"/>
</dbReference>
<evidence type="ECO:0000256" key="3">
    <source>
        <dbReference type="ARBA" id="ARBA00022741"/>
    </source>
</evidence>
<feature type="domain" description="Histidine kinase" evidence="8">
    <location>
        <begin position="334"/>
        <end position="564"/>
    </location>
</feature>
<dbReference type="CDD" id="cd00130">
    <property type="entry name" value="PAS"/>
    <property type="match status" value="1"/>
</dbReference>
<keyword evidence="6" id="KW-0902">Two-component regulatory system</keyword>
<evidence type="ECO:0000256" key="1">
    <source>
        <dbReference type="ARBA" id="ARBA00022553"/>
    </source>
</evidence>
<dbReference type="InterPro" id="IPR003661">
    <property type="entry name" value="HisK_dim/P_dom"/>
</dbReference>
<keyword evidence="7" id="KW-0812">Transmembrane</keyword>
<keyword evidence="5" id="KW-0067">ATP-binding</keyword>